<feature type="domain" description="FAD-binding" evidence="1">
    <location>
        <begin position="4"/>
        <end position="317"/>
    </location>
</feature>
<dbReference type="Gene3D" id="3.30.9.10">
    <property type="entry name" value="D-Amino Acid Oxidase, subunit A, domain 2"/>
    <property type="match status" value="1"/>
</dbReference>
<evidence type="ECO:0000313" key="2">
    <source>
        <dbReference type="EMBL" id="GAA0505853.1"/>
    </source>
</evidence>
<dbReference type="PANTHER" id="PTHR46865:SF2">
    <property type="entry name" value="MONOOXYGENASE"/>
    <property type="match status" value="1"/>
</dbReference>
<dbReference type="PANTHER" id="PTHR46865">
    <property type="entry name" value="OXIDOREDUCTASE-RELATED"/>
    <property type="match status" value="1"/>
</dbReference>
<name>A0ABP3LU03_SACER</name>
<sequence>MDNTDVLISGASVAGPALAHRLRAHGFNPTVVERAPAPREGGYAVDVRGVAVDVVERMGVLAQVRAGGIDMRGITYVDGSNRPLAEISTEHFDGRGNGRDLEIMRGALSRILHDATADGVEYVFGDSVTGLEPDDQGVLVTFEHAAPRRFHLVIGADGLHSQVRALAFGAEARFRRHLGHHISIFGVGGHLAPERWTLVHNVPGKLAGVYASGGELGAKAILGFASGEIPFDHRDPAQQKRILREVFAGVGWEVPRLLEEMEHAPDFYFDSVSQVHLDRWSRGRIALVGDAGYCPSPLSGQGTSLALVGAYVLAGELRVADGDHRIAFARYEDRMREYVRQNQKIAESGAEVLIPAGRTRIWLRNQVMRFMSRFPALGRLSGGIQRAANAIELPDYGGVRP</sequence>
<dbReference type="SUPFAM" id="SSF51905">
    <property type="entry name" value="FAD/NAD(P)-binding domain"/>
    <property type="match status" value="1"/>
</dbReference>
<dbReference type="Proteomes" id="UP001500729">
    <property type="component" value="Unassembled WGS sequence"/>
</dbReference>
<gene>
    <name evidence="2" type="ORF">GCM10009533_00680</name>
</gene>
<dbReference type="PRINTS" id="PR00420">
    <property type="entry name" value="RNGMNOXGNASE"/>
</dbReference>
<dbReference type="GO" id="GO:0004497">
    <property type="term" value="F:monooxygenase activity"/>
    <property type="evidence" value="ECO:0007669"/>
    <property type="project" value="UniProtKB-KW"/>
</dbReference>
<comment type="caution">
    <text evidence="2">The sequence shown here is derived from an EMBL/GenBank/DDBJ whole genome shotgun (WGS) entry which is preliminary data.</text>
</comment>
<dbReference type="InterPro" id="IPR036188">
    <property type="entry name" value="FAD/NAD-bd_sf"/>
</dbReference>
<dbReference type="Pfam" id="PF01494">
    <property type="entry name" value="FAD_binding_3"/>
    <property type="match status" value="1"/>
</dbReference>
<protein>
    <submittedName>
        <fullName evidence="2">FAD-dependent monooxygenase</fullName>
    </submittedName>
</protein>
<dbReference type="InterPro" id="IPR051704">
    <property type="entry name" value="FAD_aromatic-hydroxylase"/>
</dbReference>
<dbReference type="Gene3D" id="3.50.50.60">
    <property type="entry name" value="FAD/NAD(P)-binding domain"/>
    <property type="match status" value="1"/>
</dbReference>
<keyword evidence="2" id="KW-0503">Monooxygenase</keyword>
<evidence type="ECO:0000313" key="3">
    <source>
        <dbReference type="Proteomes" id="UP001500729"/>
    </source>
</evidence>
<organism evidence="2 3">
    <name type="scientific">Saccharopolyspora erythraea</name>
    <name type="common">Streptomyces erythraeus</name>
    <dbReference type="NCBI Taxonomy" id="1836"/>
    <lineage>
        <taxon>Bacteria</taxon>
        <taxon>Bacillati</taxon>
        <taxon>Actinomycetota</taxon>
        <taxon>Actinomycetes</taxon>
        <taxon>Pseudonocardiales</taxon>
        <taxon>Pseudonocardiaceae</taxon>
        <taxon>Saccharopolyspora</taxon>
    </lineage>
</organism>
<dbReference type="RefSeq" id="WP_009944370.1">
    <property type="nucleotide sequence ID" value="NZ_BAAAGS010000001.1"/>
</dbReference>
<dbReference type="EMBL" id="BAAAGS010000001">
    <property type="protein sequence ID" value="GAA0505853.1"/>
    <property type="molecule type" value="Genomic_DNA"/>
</dbReference>
<dbReference type="InterPro" id="IPR002938">
    <property type="entry name" value="FAD-bd"/>
</dbReference>
<accession>A0ABP3LU03</accession>
<evidence type="ECO:0000259" key="1">
    <source>
        <dbReference type="Pfam" id="PF01494"/>
    </source>
</evidence>
<keyword evidence="2" id="KW-0560">Oxidoreductase</keyword>
<reference evidence="3" key="1">
    <citation type="journal article" date="2019" name="Int. J. Syst. Evol. Microbiol.">
        <title>The Global Catalogue of Microorganisms (GCM) 10K type strain sequencing project: providing services to taxonomists for standard genome sequencing and annotation.</title>
        <authorList>
            <consortium name="The Broad Institute Genomics Platform"/>
            <consortium name="The Broad Institute Genome Sequencing Center for Infectious Disease"/>
            <person name="Wu L."/>
            <person name="Ma J."/>
        </authorList>
    </citation>
    <scope>NUCLEOTIDE SEQUENCE [LARGE SCALE GENOMIC DNA]</scope>
    <source>
        <strain evidence="3">JCM 10303</strain>
    </source>
</reference>
<keyword evidence="3" id="KW-1185">Reference proteome</keyword>
<proteinExistence type="predicted"/>